<feature type="domain" description="Cyclin-like" evidence="6">
    <location>
        <begin position="38"/>
        <end position="123"/>
    </location>
</feature>
<dbReference type="SMART" id="SM01332">
    <property type="entry name" value="Cyclin_C"/>
    <property type="match status" value="1"/>
</dbReference>
<dbReference type="InterPro" id="IPR004367">
    <property type="entry name" value="Cyclin_C-dom"/>
</dbReference>
<dbReference type="CDD" id="cd20537">
    <property type="entry name" value="CYCLIN_CCNO-like_rpt2"/>
    <property type="match status" value="1"/>
</dbReference>
<evidence type="ECO:0000256" key="5">
    <source>
        <dbReference type="SAM" id="MobiDB-lite"/>
    </source>
</evidence>
<feature type="domain" description="Cyclin C-terminal" evidence="7">
    <location>
        <begin position="132"/>
        <end position="232"/>
    </location>
</feature>
<keyword evidence="2 4" id="KW-0195">Cyclin</keyword>
<dbReference type="KEGG" id="vg:80540712"/>
<dbReference type="EMBL" id="AP018495">
    <property type="protein sequence ID" value="BBI30360.1"/>
    <property type="molecule type" value="Genomic_DNA"/>
</dbReference>
<evidence type="ECO:0000256" key="2">
    <source>
        <dbReference type="ARBA" id="ARBA00023127"/>
    </source>
</evidence>
<proteinExistence type="inferred from homology"/>
<feature type="domain" description="Cyclin-like" evidence="6">
    <location>
        <begin position="136"/>
        <end position="209"/>
    </location>
</feature>
<dbReference type="GO" id="GO:0051301">
    <property type="term" value="P:cell division"/>
    <property type="evidence" value="ECO:0007669"/>
    <property type="project" value="UniProtKB-KW"/>
</dbReference>
<dbReference type="InterPro" id="IPR046965">
    <property type="entry name" value="Cyclin_A/B-like"/>
</dbReference>
<evidence type="ECO:0000256" key="3">
    <source>
        <dbReference type="ARBA" id="ARBA00023306"/>
    </source>
</evidence>
<evidence type="ECO:0000259" key="6">
    <source>
        <dbReference type="SMART" id="SM00385"/>
    </source>
</evidence>
<protein>
    <submittedName>
        <fullName evidence="8">G2/mitotic-specific cyclin</fullName>
    </submittedName>
</protein>
<dbReference type="Proteomes" id="UP001161669">
    <property type="component" value="Segment"/>
</dbReference>
<evidence type="ECO:0000256" key="1">
    <source>
        <dbReference type="ARBA" id="ARBA00022618"/>
    </source>
</evidence>
<dbReference type="Gene3D" id="1.10.472.10">
    <property type="entry name" value="Cyclin-like"/>
    <property type="match status" value="2"/>
</dbReference>
<dbReference type="PANTHER" id="PTHR10177">
    <property type="entry name" value="CYCLINS"/>
    <property type="match status" value="1"/>
</dbReference>
<evidence type="ECO:0000313" key="8">
    <source>
        <dbReference type="EMBL" id="BBI30360.1"/>
    </source>
</evidence>
<name>A0A3T1CWZ8_9VIRU</name>
<feature type="region of interest" description="Disordered" evidence="5">
    <location>
        <begin position="211"/>
        <end position="234"/>
    </location>
</feature>
<dbReference type="GO" id="GO:0016538">
    <property type="term" value="F:cyclin-dependent protein serine/threonine kinase regulator activity"/>
    <property type="evidence" value="ECO:0007669"/>
    <property type="project" value="InterPro"/>
</dbReference>
<evidence type="ECO:0000259" key="7">
    <source>
        <dbReference type="SMART" id="SM01332"/>
    </source>
</evidence>
<keyword evidence="1" id="KW-0132">Cell division</keyword>
<dbReference type="InterPro" id="IPR039361">
    <property type="entry name" value="Cyclin"/>
</dbReference>
<evidence type="ECO:0000313" key="9">
    <source>
        <dbReference type="Proteomes" id="UP001161669"/>
    </source>
</evidence>
<dbReference type="PIRSF" id="PIRSF001771">
    <property type="entry name" value="Cyclin_A_B_D_E"/>
    <property type="match status" value="1"/>
</dbReference>
<dbReference type="SUPFAM" id="SSF47954">
    <property type="entry name" value="Cyclin-like"/>
    <property type="match status" value="2"/>
</dbReference>
<accession>A0A3T1CWZ8</accession>
<dbReference type="Pfam" id="PF02984">
    <property type="entry name" value="Cyclin_C"/>
    <property type="match status" value="1"/>
</dbReference>
<evidence type="ECO:0000256" key="4">
    <source>
        <dbReference type="RuleBase" id="RU000383"/>
    </source>
</evidence>
<keyword evidence="9" id="KW-1185">Reference proteome</keyword>
<comment type="similarity">
    <text evidence="4">Belongs to the cyclin family.</text>
</comment>
<dbReference type="InterPro" id="IPR036915">
    <property type="entry name" value="Cyclin-like_sf"/>
</dbReference>
<dbReference type="InterPro" id="IPR013763">
    <property type="entry name" value="Cyclin-like_dom"/>
</dbReference>
<organism evidence="8 9">
    <name type="scientific">Acanthamoeba castellanii medusavirus J1</name>
    <dbReference type="NCBI Taxonomy" id="3114988"/>
    <lineage>
        <taxon>Viruses</taxon>
        <taxon>Varidnaviria</taxon>
        <taxon>Bamfordvirae</taxon>
        <taxon>Nucleocytoviricota</taxon>
        <taxon>Megaviricetes</taxon>
        <taxon>Mamonoviridae</taxon>
        <taxon>Medusavirus</taxon>
        <taxon>Medusavirus medusae</taxon>
    </lineage>
</organism>
<reference evidence="9" key="1">
    <citation type="journal article" date="2019" name="J. Virol.">
        <title>Medusavirus, a novel large DNA virus discovered from hot spring water.</title>
        <authorList>
            <person name="Yoshikawa G."/>
            <person name="Blanc-Mathieu R."/>
            <person name="Song C."/>
            <person name="Kayama Y."/>
            <person name="Mochizuki T."/>
            <person name="Murata K."/>
            <person name="Ogata H."/>
            <person name="Takemura M."/>
        </authorList>
    </citation>
    <scope>NUCLEOTIDE SEQUENCE [LARGE SCALE GENOMIC DNA]</scope>
</reference>
<dbReference type="SMART" id="SM00385">
    <property type="entry name" value="CYCLIN"/>
    <property type="match status" value="2"/>
</dbReference>
<keyword evidence="3" id="KW-0131">Cell cycle</keyword>
<sequence length="234" mass="26479">MENRYAAMKAREEADMPRADYMDDQPYIDAEMRREVVQWMVASVRCFELLPEVLASAVRLFDMALAKWKTTRKIIQLIGIAGLALAQKFHDDDKDVWVEDWRWISNNAYTHKGIAGAQRKMAVLLDYNMATPTAFDFVHEIAMMADMPKVPDAALYRIELSMLDYAMLRFAPSLVAAASLRMSDETLDLEKHTGYSDDDLAPCISAISDLPPNEKVSSRHPTVVESGKIKEQSA</sequence>
<dbReference type="Pfam" id="PF00134">
    <property type="entry name" value="Cyclin_N"/>
    <property type="match status" value="1"/>
</dbReference>
<dbReference type="InterPro" id="IPR006671">
    <property type="entry name" value="Cyclin_N"/>
</dbReference>